<dbReference type="GO" id="GO:0016740">
    <property type="term" value="F:transferase activity"/>
    <property type="evidence" value="ECO:0007669"/>
    <property type="project" value="UniProtKB-KW"/>
</dbReference>
<dbReference type="OrthoDB" id="8922993at2"/>
<evidence type="ECO:0000259" key="5">
    <source>
        <dbReference type="Pfam" id="PF08840"/>
    </source>
</evidence>
<evidence type="ECO:0000256" key="2">
    <source>
        <dbReference type="PIRSR" id="PIRSR016521-1"/>
    </source>
</evidence>
<gene>
    <name evidence="6" type="ordered locus">P700755_001462</name>
</gene>
<dbReference type="ESTHER" id="9flao-q1vpk2">
    <property type="family name" value="Acyl-CoA_Thioesterase"/>
</dbReference>
<feature type="active site" description="Charge relay system" evidence="2">
    <location>
        <position position="433"/>
    </location>
</feature>
<evidence type="ECO:0000313" key="6">
    <source>
        <dbReference type="EMBL" id="AFU68363.1"/>
    </source>
</evidence>
<feature type="transmembrane region" description="Helical" evidence="3">
    <location>
        <begin position="21"/>
        <end position="39"/>
    </location>
</feature>
<feature type="domain" description="Acyl-CoA thioester hydrolase/bile acid-CoA amino acid N-acetyltransferase" evidence="4">
    <location>
        <begin position="86"/>
        <end position="162"/>
    </location>
</feature>
<dbReference type="InterPro" id="IPR006862">
    <property type="entry name" value="Thio_Ohase/aa_AcTrfase"/>
</dbReference>
<keyword evidence="3" id="KW-1133">Transmembrane helix</keyword>
<evidence type="ECO:0000313" key="7">
    <source>
        <dbReference type="Proteomes" id="UP000008514"/>
    </source>
</evidence>
<name>K4IES7_PSYTT</name>
<dbReference type="Gene3D" id="3.40.50.1820">
    <property type="entry name" value="alpha/beta hydrolase"/>
    <property type="match status" value="1"/>
</dbReference>
<dbReference type="Pfam" id="PF04775">
    <property type="entry name" value="Bile_Hydr_Trans"/>
    <property type="match status" value="1"/>
</dbReference>
<dbReference type="InterPro" id="IPR014940">
    <property type="entry name" value="BAAT_C"/>
</dbReference>
<dbReference type="Proteomes" id="UP000008514">
    <property type="component" value="Chromosome"/>
</dbReference>
<evidence type="ECO:0000256" key="1">
    <source>
        <dbReference type="ARBA" id="ARBA00006538"/>
    </source>
</evidence>
<dbReference type="PANTHER" id="PTHR10824">
    <property type="entry name" value="ACYL-COENZYME A THIOESTERASE-RELATED"/>
    <property type="match status" value="1"/>
</dbReference>
<dbReference type="STRING" id="313595.P700755_001462"/>
<comment type="similarity">
    <text evidence="1">Belongs to the C/M/P thioester hydrolase family.</text>
</comment>
<keyword evidence="7" id="KW-1185">Reference proteome</keyword>
<dbReference type="InterPro" id="IPR042490">
    <property type="entry name" value="Thio_Ohase/BAAT_N"/>
</dbReference>
<dbReference type="Gene3D" id="2.60.40.2240">
    <property type="entry name" value="Acyl-CoA thioester hydrolase/BAAT N-terminal domain"/>
    <property type="match status" value="1"/>
</dbReference>
<keyword evidence="3" id="KW-0472">Membrane</keyword>
<proteinExistence type="inferred from homology"/>
<dbReference type="GO" id="GO:0047617">
    <property type="term" value="F:fatty acyl-CoA hydrolase activity"/>
    <property type="evidence" value="ECO:0007669"/>
    <property type="project" value="TreeGrafter"/>
</dbReference>
<dbReference type="eggNOG" id="COG1073">
    <property type="taxonomic scope" value="Bacteria"/>
</dbReference>
<accession>K4IES7</accession>
<reference evidence="6" key="2">
    <citation type="submission" date="2012-09" db="EMBL/GenBank/DDBJ databases">
        <title>The complete sequence of Psychroflexus torquis an extreme psychrophile from sea-ice that is stimulated by light.</title>
        <authorList>
            <person name="Feng S."/>
            <person name="Powell S.M."/>
            <person name="Bowman J.P."/>
        </authorList>
    </citation>
    <scope>NUCLEOTIDE SEQUENCE [LARGE SCALE GENOMIC DNA]</scope>
    <source>
        <strain evidence="6">ATCC 700755</strain>
    </source>
</reference>
<dbReference type="PANTHER" id="PTHR10824:SF4">
    <property type="entry name" value="ACYL-COENZYME A THIOESTERASE 1-LIKE"/>
    <property type="match status" value="1"/>
</dbReference>
<dbReference type="SUPFAM" id="SSF53474">
    <property type="entry name" value="alpha/beta-Hydrolases"/>
    <property type="match status" value="1"/>
</dbReference>
<dbReference type="KEGG" id="ptq:P700755_001462"/>
<dbReference type="GO" id="GO:0006637">
    <property type="term" value="P:acyl-CoA metabolic process"/>
    <property type="evidence" value="ECO:0007669"/>
    <property type="project" value="InterPro"/>
</dbReference>
<dbReference type="Pfam" id="PF08840">
    <property type="entry name" value="BAAT_C"/>
    <property type="match status" value="1"/>
</dbReference>
<dbReference type="AlphaFoldDB" id="K4IES7"/>
<keyword evidence="6" id="KW-0378">Hydrolase</keyword>
<dbReference type="HOGENOM" id="CLU_029849_3_0_10"/>
<dbReference type="GO" id="GO:0006631">
    <property type="term" value="P:fatty acid metabolic process"/>
    <property type="evidence" value="ECO:0007669"/>
    <property type="project" value="TreeGrafter"/>
</dbReference>
<dbReference type="PIRSF" id="PIRSF016521">
    <property type="entry name" value="Acyl-CoA_hydro"/>
    <property type="match status" value="1"/>
</dbReference>
<dbReference type="InterPro" id="IPR016662">
    <property type="entry name" value="Acyl-CoA_thioEstase_long-chain"/>
</dbReference>
<dbReference type="InterPro" id="IPR029058">
    <property type="entry name" value="AB_hydrolase_fold"/>
</dbReference>
<dbReference type="EMBL" id="CP003879">
    <property type="protein sequence ID" value="AFU68363.1"/>
    <property type="molecule type" value="Genomic_DNA"/>
</dbReference>
<reference evidence="6" key="1">
    <citation type="submission" date="2006-03" db="EMBL/GenBank/DDBJ databases">
        <authorList>
            <person name="Bowman J."/>
            <person name="Ferriera S."/>
            <person name="Johnson J."/>
            <person name="Kravitz S."/>
            <person name="Halpern A."/>
            <person name="Remington K."/>
            <person name="Beeson K."/>
            <person name="Tran B."/>
            <person name="Rogers Y.-H."/>
            <person name="Friedman R."/>
            <person name="Venter J.C."/>
        </authorList>
    </citation>
    <scope>NUCLEOTIDE SEQUENCE [LARGE SCALE GENOMIC DNA]</scope>
    <source>
        <strain evidence="6">ATCC 700755</strain>
    </source>
</reference>
<feature type="active site" description="Charge relay system" evidence="2">
    <location>
        <position position="398"/>
    </location>
</feature>
<keyword evidence="3" id="KW-0812">Transmembrane</keyword>
<feature type="domain" description="BAAT/Acyl-CoA thioester hydrolase C-terminal" evidence="5">
    <location>
        <begin position="267"/>
        <end position="481"/>
    </location>
</feature>
<evidence type="ECO:0000256" key="3">
    <source>
        <dbReference type="SAM" id="Phobius"/>
    </source>
</evidence>
<protein>
    <submittedName>
        <fullName evidence="6">Acyl-CoA thioester hydrolase/N-acetyltransferase</fullName>
    </submittedName>
</protein>
<sequence length="487" mass="54864">MLETAVRYKLMKIITIIKSGLKIISATILLIFIPSVLFYSCISSYPSSRVKSQLFNSDTKPCQTLEIKTGKKGTLQVTPNISYSDDIVAIHITGLQPFQIGSLKLSVTDSKDIRWESVACFQANESGEINPENQAPIAGGSYEGKHTMGLFWSLKPEKLSSFHFDTDLNFTISFDTGDGDRLTRTILRKSYENIENHNITKKEIRNKMVANFYLHETDTQRPTLVLLPGSGGNFQHRKAGYIASKGYNVLDLKYFGAKNLPENLENVPLEYLHNAINWLKNKPAVDSSKIALMGRSKGAEYALLYASKYNDVKALVSEVGSSVTWSSKRYIKSPWSYNGKGVPKARGGIRYLKSTGGKAQVQLPYMLSAFEKTKRIEKSSIKIENIKCPILLISGEDDLQWPSTMMSNRIKARAEKYKFNYEIKHYSYENAGHQFDDLPFIPQLDFSNISTWKSGGNFQGNALASIDSWNRIFIFLNKQLGTIELNK</sequence>
<evidence type="ECO:0000259" key="4">
    <source>
        <dbReference type="Pfam" id="PF04775"/>
    </source>
</evidence>
<feature type="active site" description="Charge relay system" evidence="2">
    <location>
        <position position="296"/>
    </location>
</feature>
<organism evidence="6 7">
    <name type="scientific">Psychroflexus torquis (strain ATCC 700755 / CIP 106069 / ACAM 623)</name>
    <dbReference type="NCBI Taxonomy" id="313595"/>
    <lineage>
        <taxon>Bacteria</taxon>
        <taxon>Pseudomonadati</taxon>
        <taxon>Bacteroidota</taxon>
        <taxon>Flavobacteriia</taxon>
        <taxon>Flavobacteriales</taxon>
        <taxon>Flavobacteriaceae</taxon>
        <taxon>Psychroflexus</taxon>
    </lineage>
</organism>